<dbReference type="EMBL" id="JACEIP010000009">
    <property type="protein sequence ID" value="MBA4542754.1"/>
    <property type="molecule type" value="Genomic_DNA"/>
</dbReference>
<proteinExistence type="predicted"/>
<evidence type="ECO:0000313" key="2">
    <source>
        <dbReference type="EMBL" id="MBA4542754.1"/>
    </source>
</evidence>
<evidence type="ECO:0000313" key="3">
    <source>
        <dbReference type="Proteomes" id="UP000530514"/>
    </source>
</evidence>
<dbReference type="RefSeq" id="WP_152568492.1">
    <property type="nucleotide sequence ID" value="NZ_JACEIP010000009.1"/>
</dbReference>
<keyword evidence="3" id="KW-1185">Reference proteome</keyword>
<organism evidence="2 3">
    <name type="scientific">Thermoactinomyces daqus</name>
    <dbReference type="NCBI Taxonomy" id="1329516"/>
    <lineage>
        <taxon>Bacteria</taxon>
        <taxon>Bacillati</taxon>
        <taxon>Bacillota</taxon>
        <taxon>Bacilli</taxon>
        <taxon>Bacillales</taxon>
        <taxon>Thermoactinomycetaceae</taxon>
        <taxon>Thermoactinomyces</taxon>
    </lineage>
</organism>
<feature type="coiled-coil region" evidence="1">
    <location>
        <begin position="37"/>
        <end position="64"/>
    </location>
</feature>
<evidence type="ECO:0000256" key="1">
    <source>
        <dbReference type="SAM" id="Coils"/>
    </source>
</evidence>
<name>A0A7W1XA21_9BACL</name>
<dbReference type="Proteomes" id="UP000530514">
    <property type="component" value="Unassembled WGS sequence"/>
</dbReference>
<protein>
    <submittedName>
        <fullName evidence="2">Uncharacterized protein</fullName>
    </submittedName>
</protein>
<comment type="caution">
    <text evidence="2">The sequence shown here is derived from an EMBL/GenBank/DDBJ whole genome shotgun (WGS) entry which is preliminary data.</text>
</comment>
<keyword evidence="1" id="KW-0175">Coiled coil</keyword>
<accession>A0A7W1XA21</accession>
<sequence>MLFSPEEMNFLSTRLEEEAVRLRQGQSDELAATPEERQRELRLISELQRKLRDLKSEMTQEEKALVARLARDEIHHIHGHGTGVYQSILQKVEQ</sequence>
<dbReference type="OrthoDB" id="2991233at2"/>
<gene>
    <name evidence="2" type="ORF">H1164_07540</name>
</gene>
<dbReference type="AlphaFoldDB" id="A0A7W1XA21"/>
<reference evidence="2 3" key="1">
    <citation type="submission" date="2020-07" db="EMBL/GenBank/DDBJ databases">
        <authorList>
            <person name="Feng H."/>
        </authorList>
    </citation>
    <scope>NUCLEOTIDE SEQUENCE [LARGE SCALE GENOMIC DNA]</scope>
    <source>
        <strain evidence="3">s-11</strain>
    </source>
</reference>